<dbReference type="CDD" id="cd08447">
    <property type="entry name" value="PBP2_LTTR_aromatics_like_1"/>
    <property type="match status" value="1"/>
</dbReference>
<name>C6XNZ9_HIRBI</name>
<evidence type="ECO:0000256" key="3">
    <source>
        <dbReference type="ARBA" id="ARBA00023125"/>
    </source>
</evidence>
<protein>
    <submittedName>
        <fullName evidence="6">Transcriptional regulator, LysR family</fullName>
    </submittedName>
</protein>
<dbReference type="PANTHER" id="PTHR30346">
    <property type="entry name" value="TRANSCRIPTIONAL DUAL REGULATOR HCAR-RELATED"/>
    <property type="match status" value="1"/>
</dbReference>
<keyword evidence="4" id="KW-0804">Transcription</keyword>
<dbReference type="GO" id="GO:0032993">
    <property type="term" value="C:protein-DNA complex"/>
    <property type="evidence" value="ECO:0007669"/>
    <property type="project" value="TreeGrafter"/>
</dbReference>
<sequence>MFEFSQLRCFVAVAEEMHFGRGAERLNMTQPPVSRQVQVLERVLGTPLFDRTSRSVKLTPAGKRFLVEAKHILRISQDAAAIAKRVASGEVGNLAISFTAASGYSYLPHLIDVCCSKLPSTQLILREMITSDQIQALESGQVDIGLLRGRFNLKGYEKRRILREKLIAAIPASDPKASKETLTLQDFHASNFIMYTPQRAGYFHDMLNKHFERANVEPIFTQYMSQIHTMLSLVHANLGAAIVPEAASVLKFSNVEYRPLELPSHYPVELHIVWKKNNDNPCIPSLLKHIEEQ</sequence>
<dbReference type="InterPro" id="IPR005119">
    <property type="entry name" value="LysR_subst-bd"/>
</dbReference>
<dbReference type="SUPFAM" id="SSF53850">
    <property type="entry name" value="Periplasmic binding protein-like II"/>
    <property type="match status" value="1"/>
</dbReference>
<dbReference type="Gene3D" id="1.10.10.10">
    <property type="entry name" value="Winged helix-like DNA-binding domain superfamily/Winged helix DNA-binding domain"/>
    <property type="match status" value="1"/>
</dbReference>
<dbReference type="SUPFAM" id="SSF46785">
    <property type="entry name" value="Winged helix' DNA-binding domain"/>
    <property type="match status" value="1"/>
</dbReference>
<dbReference type="eggNOG" id="COG0583">
    <property type="taxonomic scope" value="Bacteria"/>
</dbReference>
<evidence type="ECO:0000256" key="4">
    <source>
        <dbReference type="ARBA" id="ARBA00023163"/>
    </source>
</evidence>
<evidence type="ECO:0000256" key="2">
    <source>
        <dbReference type="ARBA" id="ARBA00023015"/>
    </source>
</evidence>
<dbReference type="RefSeq" id="WP_015828329.1">
    <property type="nucleotide sequence ID" value="NC_012982.1"/>
</dbReference>
<dbReference type="FunFam" id="1.10.10.10:FF:000001">
    <property type="entry name" value="LysR family transcriptional regulator"/>
    <property type="match status" value="1"/>
</dbReference>
<dbReference type="InterPro" id="IPR036390">
    <property type="entry name" value="WH_DNA-bd_sf"/>
</dbReference>
<feature type="domain" description="HTH lysR-type" evidence="5">
    <location>
        <begin position="2"/>
        <end position="59"/>
    </location>
</feature>
<dbReference type="Pfam" id="PF00126">
    <property type="entry name" value="HTH_1"/>
    <property type="match status" value="1"/>
</dbReference>
<dbReference type="STRING" id="582402.Hbal_2504"/>
<dbReference type="GO" id="GO:0003700">
    <property type="term" value="F:DNA-binding transcription factor activity"/>
    <property type="evidence" value="ECO:0007669"/>
    <property type="project" value="InterPro"/>
</dbReference>
<dbReference type="InterPro" id="IPR000847">
    <property type="entry name" value="LysR_HTH_N"/>
</dbReference>
<keyword evidence="2" id="KW-0805">Transcription regulation</keyword>
<dbReference type="OrthoDB" id="9815174at2"/>
<organism evidence="6 7">
    <name type="scientific">Hirschia baltica (strain ATCC 49814 / DSM 5838 / IFAM 1418)</name>
    <dbReference type="NCBI Taxonomy" id="582402"/>
    <lineage>
        <taxon>Bacteria</taxon>
        <taxon>Pseudomonadati</taxon>
        <taxon>Pseudomonadota</taxon>
        <taxon>Alphaproteobacteria</taxon>
        <taxon>Hyphomonadales</taxon>
        <taxon>Hyphomonadaceae</taxon>
        <taxon>Hirschia</taxon>
    </lineage>
</organism>
<dbReference type="KEGG" id="hba:Hbal_2504"/>
<evidence type="ECO:0000313" key="6">
    <source>
        <dbReference type="EMBL" id="ACT60179.1"/>
    </source>
</evidence>
<comment type="similarity">
    <text evidence="1">Belongs to the LysR transcriptional regulatory family.</text>
</comment>
<dbReference type="PANTHER" id="PTHR30346:SF0">
    <property type="entry name" value="HCA OPERON TRANSCRIPTIONAL ACTIVATOR HCAR"/>
    <property type="match status" value="1"/>
</dbReference>
<gene>
    <name evidence="6" type="ordered locus">Hbal_2504</name>
</gene>
<dbReference type="EMBL" id="CP001678">
    <property type="protein sequence ID" value="ACT60179.1"/>
    <property type="molecule type" value="Genomic_DNA"/>
</dbReference>
<dbReference type="Proteomes" id="UP000002745">
    <property type="component" value="Chromosome"/>
</dbReference>
<dbReference type="PRINTS" id="PR00039">
    <property type="entry name" value="HTHLYSR"/>
</dbReference>
<accession>C6XNZ9</accession>
<proteinExistence type="inferred from homology"/>
<evidence type="ECO:0000313" key="7">
    <source>
        <dbReference type="Proteomes" id="UP000002745"/>
    </source>
</evidence>
<reference evidence="7" key="1">
    <citation type="journal article" date="2011" name="J. Bacteriol.">
        <title>Genome sequences of eight morphologically diverse alphaproteobacteria.</title>
        <authorList>
            <consortium name="US DOE Joint Genome Institute"/>
            <person name="Brown P.J."/>
            <person name="Kysela D.T."/>
            <person name="Buechlein A."/>
            <person name="Hemmerich C."/>
            <person name="Brun Y.V."/>
        </authorList>
    </citation>
    <scope>NUCLEOTIDE SEQUENCE [LARGE SCALE GENOMIC DNA]</scope>
    <source>
        <strain evidence="7">ATCC 49814 / DSM 5838 / IFAM 1418</strain>
    </source>
</reference>
<dbReference type="HOGENOM" id="CLU_039613_6_4_5"/>
<dbReference type="GO" id="GO:0003677">
    <property type="term" value="F:DNA binding"/>
    <property type="evidence" value="ECO:0007669"/>
    <property type="project" value="UniProtKB-KW"/>
</dbReference>
<dbReference type="InterPro" id="IPR036388">
    <property type="entry name" value="WH-like_DNA-bd_sf"/>
</dbReference>
<evidence type="ECO:0000259" key="5">
    <source>
        <dbReference type="PROSITE" id="PS50931"/>
    </source>
</evidence>
<keyword evidence="7" id="KW-1185">Reference proteome</keyword>
<dbReference type="AlphaFoldDB" id="C6XNZ9"/>
<dbReference type="Gene3D" id="3.40.190.10">
    <property type="entry name" value="Periplasmic binding protein-like II"/>
    <property type="match status" value="2"/>
</dbReference>
<dbReference type="Pfam" id="PF03466">
    <property type="entry name" value="LysR_substrate"/>
    <property type="match status" value="1"/>
</dbReference>
<evidence type="ECO:0000256" key="1">
    <source>
        <dbReference type="ARBA" id="ARBA00009437"/>
    </source>
</evidence>
<keyword evidence="3" id="KW-0238">DNA-binding</keyword>
<dbReference type="PROSITE" id="PS50931">
    <property type="entry name" value="HTH_LYSR"/>
    <property type="match status" value="1"/>
</dbReference>